<dbReference type="OrthoDB" id="9870505at2759"/>
<dbReference type="PROSITE" id="PS50805">
    <property type="entry name" value="KRAB"/>
    <property type="match status" value="1"/>
</dbReference>
<dbReference type="PANTHER" id="PTHR22930">
    <property type="match status" value="1"/>
</dbReference>
<dbReference type="GO" id="GO:0046872">
    <property type="term" value="F:metal ion binding"/>
    <property type="evidence" value="ECO:0007669"/>
    <property type="project" value="UniProtKB-KW"/>
</dbReference>
<name>A0A9F5JBZ2_PYTBI</name>
<evidence type="ECO:0000256" key="7">
    <source>
        <dbReference type="ARBA" id="ARBA00023242"/>
    </source>
</evidence>
<dbReference type="GO" id="GO:0004518">
    <property type="term" value="F:nuclease activity"/>
    <property type="evidence" value="ECO:0007669"/>
    <property type="project" value="UniProtKB-KW"/>
</dbReference>
<evidence type="ECO:0000256" key="3">
    <source>
        <dbReference type="ARBA" id="ARBA00006958"/>
    </source>
</evidence>
<keyword evidence="7" id="KW-0539">Nucleus</keyword>
<keyword evidence="6" id="KW-0378">Hydrolase</keyword>
<dbReference type="RefSeq" id="XP_025032193.1">
    <property type="nucleotide sequence ID" value="XM_025176425.1"/>
</dbReference>
<dbReference type="GO" id="GO:0016787">
    <property type="term" value="F:hydrolase activity"/>
    <property type="evidence" value="ECO:0007669"/>
    <property type="project" value="UniProtKB-KW"/>
</dbReference>
<accession>A0A9F5JBZ2</accession>
<dbReference type="SUPFAM" id="SSF109640">
    <property type="entry name" value="KRAB domain (Kruppel-associated box)"/>
    <property type="match status" value="1"/>
</dbReference>
<dbReference type="KEGG" id="pbi:103049612"/>
<dbReference type="GeneID" id="103049612"/>
<comment type="subcellular location">
    <subcellularLocation>
        <location evidence="2">Nucleus</location>
    </subcellularLocation>
</comment>
<dbReference type="CDD" id="cd07765">
    <property type="entry name" value="KRAB_A-box"/>
    <property type="match status" value="1"/>
</dbReference>
<evidence type="ECO:0000256" key="5">
    <source>
        <dbReference type="ARBA" id="ARBA00022723"/>
    </source>
</evidence>
<proteinExistence type="inferred from homology"/>
<reference evidence="10" key="1">
    <citation type="submission" date="2025-08" db="UniProtKB">
        <authorList>
            <consortium name="RefSeq"/>
        </authorList>
    </citation>
    <scope>IDENTIFICATION</scope>
    <source>
        <tissue evidence="10">Liver</tissue>
    </source>
</reference>
<dbReference type="GO" id="GO:0006355">
    <property type="term" value="P:regulation of DNA-templated transcription"/>
    <property type="evidence" value="ECO:0007669"/>
    <property type="project" value="InterPro"/>
</dbReference>
<dbReference type="InterPro" id="IPR036051">
    <property type="entry name" value="KRAB_dom_sf"/>
</dbReference>
<gene>
    <name evidence="10" type="primary">LOC103049612</name>
</gene>
<evidence type="ECO:0000256" key="6">
    <source>
        <dbReference type="ARBA" id="ARBA00022801"/>
    </source>
</evidence>
<dbReference type="GO" id="GO:0005634">
    <property type="term" value="C:nucleus"/>
    <property type="evidence" value="ECO:0007669"/>
    <property type="project" value="UniProtKB-SubCell"/>
</dbReference>
<evidence type="ECO:0000259" key="8">
    <source>
        <dbReference type="PROSITE" id="PS50805"/>
    </source>
</evidence>
<protein>
    <submittedName>
        <fullName evidence="10">Uncharacterized protein LOC103049612 isoform X1</fullName>
    </submittedName>
</protein>
<evidence type="ECO:0000256" key="4">
    <source>
        <dbReference type="ARBA" id="ARBA00022722"/>
    </source>
</evidence>
<dbReference type="AlphaFoldDB" id="A0A9F5JBZ2"/>
<dbReference type="InterPro" id="IPR027806">
    <property type="entry name" value="HARBI1_dom"/>
</dbReference>
<keyword evidence="9" id="KW-1185">Reference proteome</keyword>
<evidence type="ECO:0000313" key="10">
    <source>
        <dbReference type="RefSeq" id="XP_025032193.1"/>
    </source>
</evidence>
<sequence length="591" mass="67215">METIAMPGVQGLVTFEEVAVYFTDDEWAFLDPSQRALYREVMLENYELVTALEGHLRLRPDLISWLEEDVEKELFVQGCEEERLADDGPVRNISWEDFQLESSTSEEDSDESLPRMIQENSSFLTESGGTDSCASEIPKSRSCDFQPHALPKTVPPSFLLLLKSYMHALLPVLQSVINQCNAYLLSISRQQRRRDMLGRAFREYLLSLQEESCASRRRRERGIAALLALLSGETISRRWWVSPATSRHWWENFVLENLEDEKWIEHFRMSKGTLFEIAELLRPQLHRQRTIMREAISVEKRVAIAVWWLSNLECYREVAVQFGVGRSTVGEIVLEVCFAIEHQLAHRTIYLGDYQQIMDGFQKMGFPHCIGVMDRTHLPVVSPTAQAEDPASRKKFCSILLQGTTDYLGRFIDIEVAWSGNNRDSWIFGKSALCKAMDEGTFVPENPTLSLGGVEIPPLILTTGADPLRKWLLKPYEGHLDRRKRAYNKTFRCCHSVVEQAFGRLKARWQCLTGRLPVAEENVVAVVTACVVLHNICEMKGHVLQEGLEVPSPVLWHEPSERDCLSDDGDAKGGEKVRDAVAAFLAGDFGC</sequence>
<dbReference type="SMART" id="SM00349">
    <property type="entry name" value="KRAB"/>
    <property type="match status" value="1"/>
</dbReference>
<organism evidence="9 10">
    <name type="scientific">Python bivittatus</name>
    <name type="common">Burmese python</name>
    <name type="synonym">Python molurus bivittatus</name>
    <dbReference type="NCBI Taxonomy" id="176946"/>
    <lineage>
        <taxon>Eukaryota</taxon>
        <taxon>Metazoa</taxon>
        <taxon>Chordata</taxon>
        <taxon>Craniata</taxon>
        <taxon>Vertebrata</taxon>
        <taxon>Euteleostomi</taxon>
        <taxon>Lepidosauria</taxon>
        <taxon>Squamata</taxon>
        <taxon>Bifurcata</taxon>
        <taxon>Unidentata</taxon>
        <taxon>Episquamata</taxon>
        <taxon>Toxicofera</taxon>
        <taxon>Serpentes</taxon>
        <taxon>Henophidia</taxon>
        <taxon>Pythonidae</taxon>
        <taxon>Python</taxon>
    </lineage>
</organism>
<evidence type="ECO:0000256" key="2">
    <source>
        <dbReference type="ARBA" id="ARBA00004123"/>
    </source>
</evidence>
<evidence type="ECO:0000313" key="9">
    <source>
        <dbReference type="Proteomes" id="UP000695026"/>
    </source>
</evidence>
<dbReference type="InterPro" id="IPR045249">
    <property type="entry name" value="HARBI1-like"/>
</dbReference>
<dbReference type="PANTHER" id="PTHR22930:SF276">
    <property type="entry name" value="KRAB DOMAIN-CONTAINING PROTEIN"/>
    <property type="match status" value="1"/>
</dbReference>
<comment type="cofactor">
    <cofactor evidence="1">
        <name>a divalent metal cation</name>
        <dbReference type="ChEBI" id="CHEBI:60240"/>
    </cofactor>
</comment>
<keyword evidence="4" id="KW-0540">Nuclease</keyword>
<dbReference type="Proteomes" id="UP000695026">
    <property type="component" value="Unplaced"/>
</dbReference>
<keyword evidence="5" id="KW-0479">Metal-binding</keyword>
<dbReference type="Gene3D" id="6.10.140.140">
    <property type="match status" value="1"/>
</dbReference>
<dbReference type="Pfam" id="PF01352">
    <property type="entry name" value="KRAB"/>
    <property type="match status" value="1"/>
</dbReference>
<comment type="similarity">
    <text evidence="3">Belongs to the HARBI1 family.</text>
</comment>
<dbReference type="Pfam" id="PF13359">
    <property type="entry name" value="DDE_Tnp_4"/>
    <property type="match status" value="1"/>
</dbReference>
<evidence type="ECO:0000256" key="1">
    <source>
        <dbReference type="ARBA" id="ARBA00001968"/>
    </source>
</evidence>
<dbReference type="InterPro" id="IPR001909">
    <property type="entry name" value="KRAB"/>
</dbReference>
<feature type="domain" description="KRAB" evidence="8">
    <location>
        <begin position="13"/>
        <end position="85"/>
    </location>
</feature>